<name>A0AA39HJP5_9BILA</name>
<accession>A0AA39HJP5</accession>
<reference evidence="3" key="1">
    <citation type="submission" date="2023-06" db="EMBL/GenBank/DDBJ databases">
        <title>Genomic analysis of the entomopathogenic nematode Steinernema hermaphroditum.</title>
        <authorList>
            <person name="Schwarz E.M."/>
            <person name="Heppert J.K."/>
            <person name="Baniya A."/>
            <person name="Schwartz H.T."/>
            <person name="Tan C.-H."/>
            <person name="Antoshechkin I."/>
            <person name="Sternberg P.W."/>
            <person name="Goodrich-Blair H."/>
            <person name="Dillman A.R."/>
        </authorList>
    </citation>
    <scope>NUCLEOTIDE SEQUENCE</scope>
    <source>
        <strain evidence="3">PS9179</strain>
        <tissue evidence="3">Whole animal</tissue>
    </source>
</reference>
<keyword evidence="4" id="KW-1185">Reference proteome</keyword>
<evidence type="ECO:0000313" key="4">
    <source>
        <dbReference type="Proteomes" id="UP001175271"/>
    </source>
</evidence>
<feature type="transmembrane region" description="Helical" evidence="1">
    <location>
        <begin position="183"/>
        <end position="203"/>
    </location>
</feature>
<keyword evidence="2" id="KW-0732">Signal</keyword>
<proteinExistence type="predicted"/>
<keyword evidence="1" id="KW-0812">Transmembrane</keyword>
<feature type="signal peptide" evidence="2">
    <location>
        <begin position="1"/>
        <end position="19"/>
    </location>
</feature>
<comment type="caution">
    <text evidence="3">The sequence shown here is derived from an EMBL/GenBank/DDBJ whole genome shotgun (WGS) entry which is preliminary data.</text>
</comment>
<gene>
    <name evidence="3" type="ORF">QR680_018709</name>
</gene>
<evidence type="ECO:0000256" key="2">
    <source>
        <dbReference type="SAM" id="SignalP"/>
    </source>
</evidence>
<feature type="chain" id="PRO_5041229903" description="SCP domain-containing protein" evidence="2">
    <location>
        <begin position="20"/>
        <end position="205"/>
    </location>
</feature>
<keyword evidence="1" id="KW-0472">Membrane</keyword>
<evidence type="ECO:0008006" key="5">
    <source>
        <dbReference type="Google" id="ProtNLM"/>
    </source>
</evidence>
<organism evidence="3 4">
    <name type="scientific">Steinernema hermaphroditum</name>
    <dbReference type="NCBI Taxonomy" id="289476"/>
    <lineage>
        <taxon>Eukaryota</taxon>
        <taxon>Metazoa</taxon>
        <taxon>Ecdysozoa</taxon>
        <taxon>Nematoda</taxon>
        <taxon>Chromadorea</taxon>
        <taxon>Rhabditida</taxon>
        <taxon>Tylenchina</taxon>
        <taxon>Panagrolaimomorpha</taxon>
        <taxon>Strongyloidoidea</taxon>
        <taxon>Steinernematidae</taxon>
        <taxon>Steinernema</taxon>
    </lineage>
</organism>
<dbReference type="Proteomes" id="UP001175271">
    <property type="component" value="Unassembled WGS sequence"/>
</dbReference>
<keyword evidence="1" id="KW-1133">Transmembrane helix</keyword>
<protein>
    <recommendedName>
        <fullName evidence="5">SCP domain-containing protein</fullName>
    </recommendedName>
</protein>
<dbReference type="EMBL" id="JAUCMV010000004">
    <property type="protein sequence ID" value="KAK0406650.1"/>
    <property type="molecule type" value="Genomic_DNA"/>
</dbReference>
<sequence>MSLWSAVRLLLSLLLVVVASVSPEERSLSKPLNARVRCNEFVVCSQRDRETFEKRRQMAKTLVTLYQQAKWSGYVSESKLLAQARTYRADLCTDVTTAGFMLEEGVKKWPMACIWNGAAINGSESCAPYPFLGDNVFEVREADTWPQAVAKFRRAIGCSDLQIYNARNIEENYFCRERCVQLGIGYVPQIVILATLMMAFYILSK</sequence>
<dbReference type="AlphaFoldDB" id="A0AA39HJP5"/>
<evidence type="ECO:0000313" key="3">
    <source>
        <dbReference type="EMBL" id="KAK0406650.1"/>
    </source>
</evidence>
<evidence type="ECO:0000256" key="1">
    <source>
        <dbReference type="SAM" id="Phobius"/>
    </source>
</evidence>